<reference evidence="3 4" key="1">
    <citation type="submission" date="2017-06" db="EMBL/GenBank/DDBJ databases">
        <authorList>
            <person name="Kim H.J."/>
            <person name="Triplett B.A."/>
        </authorList>
    </citation>
    <scope>NUCLEOTIDE SEQUENCE [LARGE SCALE GENOMIC DNA]</scope>
    <source>
        <strain evidence="3 4">DSM 19307</strain>
    </source>
</reference>
<evidence type="ECO:0000256" key="1">
    <source>
        <dbReference type="ARBA" id="ARBA00022898"/>
    </source>
</evidence>
<dbReference type="PANTHER" id="PTHR43092">
    <property type="entry name" value="L-CYSTEINE DESULFHYDRASE"/>
    <property type="match status" value="1"/>
</dbReference>
<dbReference type="Pfam" id="PF00266">
    <property type="entry name" value="Aminotran_5"/>
    <property type="match status" value="1"/>
</dbReference>
<dbReference type="SUPFAM" id="SSF53383">
    <property type="entry name" value="PLP-dependent transferases"/>
    <property type="match status" value="1"/>
</dbReference>
<gene>
    <name evidence="3" type="ORF">SAMN05421640_1960</name>
</gene>
<dbReference type="PANTHER" id="PTHR43092:SF2">
    <property type="entry name" value="HERCYNYLCYSTEINE SULFOXIDE LYASE"/>
    <property type="match status" value="1"/>
</dbReference>
<organism evidence="3 4">
    <name type="scientific">Ekhidna lutea</name>
    <dbReference type="NCBI Taxonomy" id="447679"/>
    <lineage>
        <taxon>Bacteria</taxon>
        <taxon>Pseudomonadati</taxon>
        <taxon>Bacteroidota</taxon>
        <taxon>Cytophagia</taxon>
        <taxon>Cytophagales</taxon>
        <taxon>Reichenbachiellaceae</taxon>
        <taxon>Ekhidna</taxon>
    </lineage>
</organism>
<keyword evidence="4" id="KW-1185">Reference proteome</keyword>
<name>A0A239J2J6_EKHLU</name>
<sequence>MSNRRDFIRKSAFSALSLPLFSFSDTSFTLENLKSATLDNQDYWKLLRKQFALKEGQTYFNNGTIGPTSNFALQKMMDHMTHNARHAAEIDYKDGSGPELLSGYFPYEKLRKKLGEIINADFKEISLTQNATFGMNYVANGLNLKEGDELLNTNQEHGGGFAAWQLLAKRRGCIYKQATMPVPANDPQDVIDAIFSEVTDKTKVIAIPHIISAYGVVMPVKELCAEARKRGIFTILDGAQCVGQVKVDVKEIGCDAYYSSLHKWLLAPPGSGLLYIREEVVSGIWSTIASYNWENEEDHGFRLMQNGTGNPGLIVGYDAAVDFFNTVGEDRWIGRIKELGDYLRDGLKDMDHVTIHSSIHPEMCAGITTYSVKGLTGPQLQKTMWEKEKLQPRSVGKEILRHSVHIYNSKEEIDKALKVVSDLA</sequence>
<evidence type="ECO:0000259" key="2">
    <source>
        <dbReference type="Pfam" id="PF00266"/>
    </source>
</evidence>
<proteinExistence type="predicted"/>
<dbReference type="InterPro" id="IPR000192">
    <property type="entry name" value="Aminotrans_V_dom"/>
</dbReference>
<dbReference type="InterPro" id="IPR015421">
    <property type="entry name" value="PyrdxlP-dep_Trfase_major"/>
</dbReference>
<feature type="domain" description="Aminotransferase class V" evidence="2">
    <location>
        <begin position="107"/>
        <end position="415"/>
    </location>
</feature>
<dbReference type="RefSeq" id="WP_089356677.1">
    <property type="nucleotide sequence ID" value="NZ_FZPD01000003.1"/>
</dbReference>
<keyword evidence="1" id="KW-0663">Pyridoxal phosphate</keyword>
<dbReference type="Proteomes" id="UP000198393">
    <property type="component" value="Unassembled WGS sequence"/>
</dbReference>
<dbReference type="Gene3D" id="3.40.640.10">
    <property type="entry name" value="Type I PLP-dependent aspartate aminotransferase-like (Major domain)"/>
    <property type="match status" value="1"/>
</dbReference>
<evidence type="ECO:0000313" key="3">
    <source>
        <dbReference type="EMBL" id="SNT00151.1"/>
    </source>
</evidence>
<dbReference type="InterPro" id="IPR015422">
    <property type="entry name" value="PyrdxlP-dep_Trfase_small"/>
</dbReference>
<protein>
    <submittedName>
        <fullName evidence="3">Selenocysteine lyase/Cysteine desulfurase</fullName>
    </submittedName>
</protein>
<evidence type="ECO:0000313" key="4">
    <source>
        <dbReference type="Proteomes" id="UP000198393"/>
    </source>
</evidence>
<dbReference type="Gene3D" id="3.90.1150.10">
    <property type="entry name" value="Aspartate Aminotransferase, domain 1"/>
    <property type="match status" value="1"/>
</dbReference>
<accession>A0A239J2J6</accession>
<dbReference type="OrthoDB" id="9804366at2"/>
<dbReference type="AlphaFoldDB" id="A0A239J2J6"/>
<dbReference type="InterPro" id="IPR015424">
    <property type="entry name" value="PyrdxlP-dep_Trfase"/>
</dbReference>
<dbReference type="EMBL" id="FZPD01000003">
    <property type="protein sequence ID" value="SNT00151.1"/>
    <property type="molecule type" value="Genomic_DNA"/>
</dbReference>
<keyword evidence="3" id="KW-0456">Lyase</keyword>
<dbReference type="GO" id="GO:0016829">
    <property type="term" value="F:lyase activity"/>
    <property type="evidence" value="ECO:0007669"/>
    <property type="project" value="UniProtKB-KW"/>
</dbReference>